<dbReference type="InterPro" id="IPR000291">
    <property type="entry name" value="D-Ala_lig_Van_CS"/>
</dbReference>
<dbReference type="Proteomes" id="UP000034508">
    <property type="component" value="Unassembled WGS sequence"/>
</dbReference>
<dbReference type="Pfam" id="PF01820">
    <property type="entry name" value="Dala_Dala_lig_N"/>
    <property type="match status" value="1"/>
</dbReference>
<keyword evidence="11 23" id="KW-0067">ATP-binding</keyword>
<evidence type="ECO:0000256" key="17">
    <source>
        <dbReference type="ARBA" id="ARBA00047614"/>
    </source>
</evidence>
<dbReference type="Gene3D" id="3.40.50.20">
    <property type="match status" value="1"/>
</dbReference>
<evidence type="ECO:0000256" key="20">
    <source>
        <dbReference type="PIRSR" id="PIRSR039102-1"/>
    </source>
</evidence>
<dbReference type="GO" id="GO:0005829">
    <property type="term" value="C:cytosol"/>
    <property type="evidence" value="ECO:0007669"/>
    <property type="project" value="TreeGrafter"/>
</dbReference>
<evidence type="ECO:0000256" key="23">
    <source>
        <dbReference type="PROSITE-ProRule" id="PRU00409"/>
    </source>
</evidence>
<evidence type="ECO:0000256" key="4">
    <source>
        <dbReference type="ARBA" id="ARBA00004752"/>
    </source>
</evidence>
<keyword evidence="14 19" id="KW-0573">Peptidoglycan synthesis</keyword>
<comment type="similarity">
    <text evidence="5 19">Belongs to the D-alanine--D-alanine ligase family.</text>
</comment>
<feature type="binding site" evidence="22">
    <location>
        <position position="312"/>
    </location>
    <ligand>
        <name>Mg(2+)</name>
        <dbReference type="ChEBI" id="CHEBI:18420"/>
        <label>2</label>
    </ligand>
</feature>
<dbReference type="SUPFAM" id="SSF56059">
    <property type="entry name" value="Glutathione synthetase ATP-binding domain-like"/>
    <property type="match status" value="1"/>
</dbReference>
<reference evidence="25 26" key="1">
    <citation type="journal article" date="2015" name="Nature">
        <title>rRNA introns, odd ribosomes, and small enigmatic genomes across a large radiation of phyla.</title>
        <authorList>
            <person name="Brown C.T."/>
            <person name="Hug L.A."/>
            <person name="Thomas B.C."/>
            <person name="Sharon I."/>
            <person name="Castelle C.J."/>
            <person name="Singh A."/>
            <person name="Wilkins M.J."/>
            <person name="Williams K.H."/>
            <person name="Banfield J.F."/>
        </authorList>
    </citation>
    <scope>NUCLEOTIDE SEQUENCE [LARGE SCALE GENOMIC DNA]</scope>
</reference>
<evidence type="ECO:0000256" key="7">
    <source>
        <dbReference type="ARBA" id="ARBA00022490"/>
    </source>
</evidence>
<evidence type="ECO:0000256" key="8">
    <source>
        <dbReference type="ARBA" id="ARBA00022598"/>
    </source>
</evidence>
<feature type="binding site" evidence="21">
    <location>
        <begin position="219"/>
        <end position="226"/>
    </location>
    <ligand>
        <name>ATP</name>
        <dbReference type="ChEBI" id="CHEBI:30616"/>
    </ligand>
</feature>
<dbReference type="PATRIC" id="fig|1618331.3.peg.155"/>
<feature type="active site" evidence="20">
    <location>
        <position position="14"/>
    </location>
</feature>
<proteinExistence type="inferred from homology"/>
<dbReference type="FunFam" id="3.30.470.20:FF:000008">
    <property type="entry name" value="D-alanine--D-alanine ligase"/>
    <property type="match status" value="1"/>
</dbReference>
<evidence type="ECO:0000256" key="5">
    <source>
        <dbReference type="ARBA" id="ARBA00010871"/>
    </source>
</evidence>
<keyword evidence="10 21" id="KW-0547">Nucleotide-binding</keyword>
<evidence type="ECO:0000259" key="24">
    <source>
        <dbReference type="PROSITE" id="PS50975"/>
    </source>
</evidence>
<evidence type="ECO:0000256" key="12">
    <source>
        <dbReference type="ARBA" id="ARBA00022842"/>
    </source>
</evidence>
<evidence type="ECO:0000256" key="14">
    <source>
        <dbReference type="ARBA" id="ARBA00022984"/>
    </source>
</evidence>
<comment type="caution">
    <text evidence="25">The sequence shown here is derived from an EMBL/GenBank/DDBJ whole genome shotgun (WGS) entry which is preliminary data.</text>
</comment>
<feature type="binding site" evidence="21">
    <location>
        <begin position="189"/>
        <end position="190"/>
    </location>
    <ligand>
        <name>ATP</name>
        <dbReference type="ChEBI" id="CHEBI:30616"/>
    </ligand>
</feature>
<feature type="binding site" evidence="21">
    <location>
        <position position="139"/>
    </location>
    <ligand>
        <name>ATP</name>
        <dbReference type="ChEBI" id="CHEBI:30616"/>
    </ligand>
</feature>
<keyword evidence="16 19" id="KW-0961">Cell wall biogenesis/degradation</keyword>
<evidence type="ECO:0000256" key="10">
    <source>
        <dbReference type="ARBA" id="ARBA00022741"/>
    </source>
</evidence>
<keyword evidence="13 19" id="KW-0133">Cell shape</keyword>
<dbReference type="Pfam" id="PF07478">
    <property type="entry name" value="Dala_Dala_lig_C"/>
    <property type="match status" value="1"/>
</dbReference>
<accession>A0A0G0FY64</accession>
<dbReference type="PROSITE" id="PS00844">
    <property type="entry name" value="DALA_DALA_LIGASE_2"/>
    <property type="match status" value="1"/>
</dbReference>
<dbReference type="InterPro" id="IPR016185">
    <property type="entry name" value="PreATP-grasp_dom_sf"/>
</dbReference>
<dbReference type="Gene3D" id="3.30.470.20">
    <property type="entry name" value="ATP-grasp fold, B domain"/>
    <property type="match status" value="1"/>
</dbReference>
<protein>
    <recommendedName>
        <fullName evidence="6 19">D-alanine--D-alanine ligase</fullName>
        <ecNumber evidence="6 19">6.3.2.4</ecNumber>
    </recommendedName>
    <alternativeName>
        <fullName evidence="19">D-Ala-D-Ala ligase</fullName>
    </alternativeName>
    <alternativeName>
        <fullName evidence="19">D-alanylalanine synthetase</fullName>
    </alternativeName>
</protein>
<evidence type="ECO:0000256" key="3">
    <source>
        <dbReference type="ARBA" id="ARBA00004496"/>
    </source>
</evidence>
<keyword evidence="8 19" id="KW-0436">Ligase</keyword>
<dbReference type="Gene3D" id="3.30.1490.20">
    <property type="entry name" value="ATP-grasp fold, A domain"/>
    <property type="match status" value="1"/>
</dbReference>
<evidence type="ECO:0000256" key="19">
    <source>
        <dbReference type="HAMAP-Rule" id="MF_00047"/>
    </source>
</evidence>
<organism evidence="25 26">
    <name type="scientific">Berkelbacteria bacterium GW2011_GWA1_36_9</name>
    <dbReference type="NCBI Taxonomy" id="1618331"/>
    <lineage>
        <taxon>Bacteria</taxon>
        <taxon>Candidatus Berkelbacteria</taxon>
    </lineage>
</organism>
<evidence type="ECO:0000256" key="21">
    <source>
        <dbReference type="PIRSR" id="PIRSR039102-2"/>
    </source>
</evidence>
<feature type="active site" evidence="20">
    <location>
        <position position="323"/>
    </location>
</feature>
<dbReference type="PIRSF" id="PIRSF039102">
    <property type="entry name" value="Ddl/VanB"/>
    <property type="match status" value="1"/>
</dbReference>
<comment type="subcellular location">
    <subcellularLocation>
        <location evidence="3 19">Cytoplasm</location>
    </subcellularLocation>
</comment>
<evidence type="ECO:0000256" key="6">
    <source>
        <dbReference type="ARBA" id="ARBA00012216"/>
    </source>
</evidence>
<evidence type="ECO:0000256" key="16">
    <source>
        <dbReference type="ARBA" id="ARBA00023316"/>
    </source>
</evidence>
<evidence type="ECO:0000256" key="9">
    <source>
        <dbReference type="ARBA" id="ARBA00022723"/>
    </source>
</evidence>
<dbReference type="InterPro" id="IPR011761">
    <property type="entry name" value="ATP-grasp"/>
</dbReference>
<dbReference type="EMBL" id="LBSM01000002">
    <property type="protein sequence ID" value="KKQ18730.1"/>
    <property type="molecule type" value="Genomic_DNA"/>
</dbReference>
<dbReference type="InterPro" id="IPR005905">
    <property type="entry name" value="D_ala_D_ala"/>
</dbReference>
<evidence type="ECO:0000256" key="11">
    <source>
        <dbReference type="ARBA" id="ARBA00022840"/>
    </source>
</evidence>
<dbReference type="PROSITE" id="PS00843">
    <property type="entry name" value="DALA_DALA_LIGASE_1"/>
    <property type="match status" value="1"/>
</dbReference>
<dbReference type="HAMAP" id="MF_00047">
    <property type="entry name" value="Dala_Dala_lig"/>
    <property type="match status" value="1"/>
</dbReference>
<evidence type="ECO:0000256" key="2">
    <source>
        <dbReference type="ARBA" id="ARBA00003921"/>
    </source>
</evidence>
<comment type="cofactor">
    <cofactor evidence="1">
        <name>Mn(2+)</name>
        <dbReference type="ChEBI" id="CHEBI:29035"/>
    </cofactor>
</comment>
<dbReference type="NCBIfam" id="TIGR01205">
    <property type="entry name" value="D_ala_D_alaTIGR"/>
    <property type="match status" value="1"/>
</dbReference>
<feature type="active site" evidence="20">
    <location>
        <position position="189"/>
    </location>
</feature>
<dbReference type="InterPro" id="IPR011127">
    <property type="entry name" value="Dala_Dala_lig_N"/>
</dbReference>
<feature type="binding site" evidence="22">
    <location>
        <position position="314"/>
    </location>
    <ligand>
        <name>Mg(2+)</name>
        <dbReference type="ChEBI" id="CHEBI:18420"/>
        <label>2</label>
    </ligand>
</feature>
<dbReference type="NCBIfam" id="NF002525">
    <property type="entry name" value="PRK01966.1-1"/>
    <property type="match status" value="1"/>
</dbReference>
<feature type="binding site" evidence="22">
    <location>
        <position position="312"/>
    </location>
    <ligand>
        <name>Mg(2+)</name>
        <dbReference type="ChEBI" id="CHEBI:18420"/>
        <label>1</label>
    </ligand>
</feature>
<dbReference type="GO" id="GO:0046872">
    <property type="term" value="F:metal ion binding"/>
    <property type="evidence" value="ECO:0007669"/>
    <property type="project" value="UniProtKB-KW"/>
</dbReference>
<evidence type="ECO:0000256" key="18">
    <source>
        <dbReference type="ARBA" id="ARBA00060592"/>
    </source>
</evidence>
<name>A0A0G0FY64_9BACT</name>
<keyword evidence="7 19" id="KW-0963">Cytoplasm</keyword>
<dbReference type="UniPathway" id="UPA00219"/>
<evidence type="ECO:0000256" key="15">
    <source>
        <dbReference type="ARBA" id="ARBA00023211"/>
    </source>
</evidence>
<dbReference type="PANTHER" id="PTHR23132">
    <property type="entry name" value="D-ALANINE--D-ALANINE LIGASE"/>
    <property type="match status" value="1"/>
</dbReference>
<dbReference type="FunFam" id="3.30.1490.20:FF:000007">
    <property type="entry name" value="D-alanine--D-alanine ligase"/>
    <property type="match status" value="1"/>
</dbReference>
<comment type="function">
    <text evidence="2 19">Cell wall formation.</text>
</comment>
<dbReference type="InterPro" id="IPR013815">
    <property type="entry name" value="ATP_grasp_subdomain_1"/>
</dbReference>
<keyword evidence="15 22" id="KW-0464">Manganese</keyword>
<dbReference type="GO" id="GO:0005524">
    <property type="term" value="F:ATP binding"/>
    <property type="evidence" value="ECO:0007669"/>
    <property type="project" value="UniProtKB-UniRule"/>
</dbReference>
<dbReference type="NCBIfam" id="NF002528">
    <property type="entry name" value="PRK01966.1-4"/>
    <property type="match status" value="1"/>
</dbReference>
<feature type="binding site" evidence="22">
    <location>
        <position position="300"/>
    </location>
    <ligand>
        <name>Mg(2+)</name>
        <dbReference type="ChEBI" id="CHEBI:18420"/>
        <label>1</label>
    </ligand>
</feature>
<evidence type="ECO:0000313" key="26">
    <source>
        <dbReference type="Proteomes" id="UP000034508"/>
    </source>
</evidence>
<evidence type="ECO:0000256" key="22">
    <source>
        <dbReference type="PIRSR" id="PIRSR039102-3"/>
    </source>
</evidence>
<keyword evidence="9 22" id="KW-0479">Metal-binding</keyword>
<dbReference type="SUPFAM" id="SSF52440">
    <property type="entry name" value="PreATP-grasp domain"/>
    <property type="match status" value="1"/>
</dbReference>
<feature type="binding site" evidence="21">
    <location>
        <begin position="181"/>
        <end position="183"/>
    </location>
    <ligand>
        <name>ATP</name>
        <dbReference type="ChEBI" id="CHEBI:30616"/>
    </ligand>
</feature>
<dbReference type="PANTHER" id="PTHR23132:SF25">
    <property type="entry name" value="D-ALANINE--D-ALANINE LIGASE A"/>
    <property type="match status" value="1"/>
</dbReference>
<sequence length="362" mass="40255">MKNIAIIFGGQSVEHEISLLSALNIINAIDKNKFNIILVGIDKNGRFLLFRTKDCFLNANDSEKIKLDISKGKPIAFVSGDDSNIVCSDNSSLKIKIDVAFPVVHGRQGEDGTLQGLLKFLNIPFVGASVLGSSIAMDKEVAKRLLKEAGISSAKFLSFNYSQKDKIYFNNIKEELGSPIFVKPSNTGSSVGITKAKNEDEFKNAVKEAFEYDKKIIIEEAIDGREIECSVVGNNDLVASLPGEVIPNDKFYSYRAKYVDVNSAKLIAPAELSKEWIKKIQDLSIKAFQALCCEGMGRVDGFLTDDNYYINEINTIPGFTNISMYPKLWEKSGLLNQELITKLIELALERYEKEQSLKTSYN</sequence>
<comment type="cofactor">
    <cofactor evidence="22">
        <name>Mg(2+)</name>
        <dbReference type="ChEBI" id="CHEBI:18420"/>
    </cofactor>
    <cofactor evidence="22">
        <name>Mn(2+)</name>
        <dbReference type="ChEBI" id="CHEBI:29035"/>
    </cofactor>
    <text evidence="22">Binds 2 magnesium or manganese ions per subunit.</text>
</comment>
<evidence type="ECO:0000256" key="13">
    <source>
        <dbReference type="ARBA" id="ARBA00022960"/>
    </source>
</evidence>
<dbReference type="GO" id="GO:0009252">
    <property type="term" value="P:peptidoglycan biosynthetic process"/>
    <property type="evidence" value="ECO:0007669"/>
    <property type="project" value="UniProtKB-UniRule"/>
</dbReference>
<gene>
    <name evidence="19" type="primary">ddl</name>
    <name evidence="25" type="ORF">US31_C0002G0075</name>
</gene>
<feature type="binding site" evidence="21">
    <location>
        <begin position="311"/>
        <end position="312"/>
    </location>
    <ligand>
        <name>ATP</name>
        <dbReference type="ChEBI" id="CHEBI:30616"/>
    </ligand>
</feature>
<dbReference type="GO" id="GO:0008716">
    <property type="term" value="F:D-alanine-D-alanine ligase activity"/>
    <property type="evidence" value="ECO:0007669"/>
    <property type="project" value="UniProtKB-UniRule"/>
</dbReference>
<comment type="catalytic activity">
    <reaction evidence="17 19">
        <text>2 D-alanine + ATP = D-alanyl-D-alanine + ADP + phosphate + H(+)</text>
        <dbReference type="Rhea" id="RHEA:11224"/>
        <dbReference type="ChEBI" id="CHEBI:15378"/>
        <dbReference type="ChEBI" id="CHEBI:30616"/>
        <dbReference type="ChEBI" id="CHEBI:43474"/>
        <dbReference type="ChEBI" id="CHEBI:57416"/>
        <dbReference type="ChEBI" id="CHEBI:57822"/>
        <dbReference type="ChEBI" id="CHEBI:456216"/>
        <dbReference type="EC" id="6.3.2.4"/>
    </reaction>
</comment>
<evidence type="ECO:0000256" key="1">
    <source>
        <dbReference type="ARBA" id="ARBA00001936"/>
    </source>
</evidence>
<dbReference type="GO" id="GO:0008360">
    <property type="term" value="P:regulation of cell shape"/>
    <property type="evidence" value="ECO:0007669"/>
    <property type="project" value="UniProtKB-KW"/>
</dbReference>
<dbReference type="PROSITE" id="PS50975">
    <property type="entry name" value="ATP_GRASP"/>
    <property type="match status" value="1"/>
</dbReference>
<keyword evidence="12 22" id="KW-0460">Magnesium</keyword>
<dbReference type="InterPro" id="IPR011095">
    <property type="entry name" value="Dala_Dala_lig_C"/>
</dbReference>
<comment type="pathway">
    <text evidence="18">Glycan biosynthesis.</text>
</comment>
<comment type="pathway">
    <text evidence="4 19">Cell wall biogenesis; peptidoglycan biosynthesis.</text>
</comment>
<dbReference type="GO" id="GO:0071555">
    <property type="term" value="P:cell wall organization"/>
    <property type="evidence" value="ECO:0007669"/>
    <property type="project" value="UniProtKB-KW"/>
</dbReference>
<evidence type="ECO:0000313" key="25">
    <source>
        <dbReference type="EMBL" id="KKQ18730.1"/>
    </source>
</evidence>
<feature type="domain" description="ATP-grasp" evidence="24">
    <location>
        <begin position="143"/>
        <end position="345"/>
    </location>
</feature>
<dbReference type="EC" id="6.3.2.4" evidence="6 19"/>
<dbReference type="AlphaFoldDB" id="A0A0G0FY64"/>